<evidence type="ECO:0000313" key="7">
    <source>
        <dbReference type="EMBL" id="KAF1764406.1"/>
    </source>
</evidence>
<feature type="domain" description="G-protein coupled receptors family 1 profile" evidence="6">
    <location>
        <begin position="43"/>
        <end position="312"/>
    </location>
</feature>
<dbReference type="InterPro" id="IPR052860">
    <property type="entry name" value="NRL-GPCR1"/>
</dbReference>
<dbReference type="Proteomes" id="UP000483820">
    <property type="component" value="Chromosome II"/>
</dbReference>
<dbReference type="InterPro" id="IPR017452">
    <property type="entry name" value="GPCR_Rhodpsn_7TM"/>
</dbReference>
<sequence length="375" mass="42691">MTSTSHEYNRFTTGNFSLNEMVTTANFTIYLIELFFCFIAFPINIIFIIIITTTSTLHRNLRILLVSNCVADAVYAVSRYMILIPLLVAYLFNTEISNISYCWFSKSLHHWVLAVHGLTFFVVVMERSLASFLYRTYESESCYQSGFILTGFQWSYALLVVVVNQVDLMGTPRVYPRLPCQIEYSTGRAIAVFVVVGLTLNIVAVLTFRKMVKFNRTLFRQRSFKLTSLTEIYQISENVKSISLLIPIIVVMIASNIVSTFTISINVIVYISVRETPENERASIMTHITGRGNEISQIYDICAILSKLAFCWGIRSHPDLYKKWKSLFGTAKINPKRCGGGMTPADVVGLDGKKLTFTVIEETQHHFDSLAEIWK</sequence>
<reference evidence="7 8" key="1">
    <citation type="submission" date="2019-12" db="EMBL/GenBank/DDBJ databases">
        <title>Chromosome-level assembly of the Caenorhabditis remanei genome.</title>
        <authorList>
            <person name="Teterina A.A."/>
            <person name="Willis J.H."/>
            <person name="Phillips P.C."/>
        </authorList>
    </citation>
    <scope>NUCLEOTIDE SEQUENCE [LARGE SCALE GENOMIC DNA]</scope>
    <source>
        <strain evidence="7 8">PX506</strain>
        <tissue evidence="7">Whole organism</tissue>
    </source>
</reference>
<evidence type="ECO:0000256" key="2">
    <source>
        <dbReference type="ARBA" id="ARBA00022692"/>
    </source>
</evidence>
<dbReference type="GO" id="GO:0016020">
    <property type="term" value="C:membrane"/>
    <property type="evidence" value="ECO:0007669"/>
    <property type="project" value="UniProtKB-SubCell"/>
</dbReference>
<keyword evidence="3 5" id="KW-1133">Transmembrane helix</keyword>
<gene>
    <name evidence="7" type="ORF">GCK72_004354</name>
</gene>
<proteinExistence type="predicted"/>
<dbReference type="PROSITE" id="PS50262">
    <property type="entry name" value="G_PROTEIN_RECEP_F1_2"/>
    <property type="match status" value="1"/>
</dbReference>
<feature type="transmembrane region" description="Helical" evidence="5">
    <location>
        <begin position="27"/>
        <end position="51"/>
    </location>
</feature>
<evidence type="ECO:0000256" key="5">
    <source>
        <dbReference type="SAM" id="Phobius"/>
    </source>
</evidence>
<feature type="transmembrane region" description="Helical" evidence="5">
    <location>
        <begin position="186"/>
        <end position="208"/>
    </location>
</feature>
<dbReference type="KEGG" id="crq:GCK72_004354"/>
<evidence type="ECO:0000256" key="1">
    <source>
        <dbReference type="ARBA" id="ARBA00004141"/>
    </source>
</evidence>
<protein>
    <recommendedName>
        <fullName evidence="6">G-protein coupled receptors family 1 profile domain-containing protein</fullName>
    </recommendedName>
</protein>
<dbReference type="Gene3D" id="1.20.1070.10">
    <property type="entry name" value="Rhodopsin 7-helix transmembrane proteins"/>
    <property type="match status" value="1"/>
</dbReference>
<accession>A0A6A5HC43</accession>
<dbReference type="RefSeq" id="XP_053588820.1">
    <property type="nucleotide sequence ID" value="XM_053724626.1"/>
</dbReference>
<dbReference type="GeneID" id="9803587"/>
<comment type="subcellular location">
    <subcellularLocation>
        <location evidence="1">Membrane</location>
        <topology evidence="1">Multi-pass membrane protein</topology>
    </subcellularLocation>
</comment>
<keyword evidence="4 5" id="KW-0472">Membrane</keyword>
<comment type="caution">
    <text evidence="7">The sequence shown here is derived from an EMBL/GenBank/DDBJ whole genome shotgun (WGS) entry which is preliminary data.</text>
</comment>
<dbReference type="Pfam" id="PF10292">
    <property type="entry name" value="7TM_GPCR_Srab"/>
    <property type="match status" value="1"/>
</dbReference>
<dbReference type="PANTHER" id="PTHR47521:SF8">
    <property type="entry name" value="G-PROTEIN COUPLED RECEPTOR F27E5.5-RELATED"/>
    <property type="match status" value="1"/>
</dbReference>
<evidence type="ECO:0000256" key="4">
    <source>
        <dbReference type="ARBA" id="ARBA00023136"/>
    </source>
</evidence>
<name>A0A6A5HC43_CAERE</name>
<evidence type="ECO:0000313" key="8">
    <source>
        <dbReference type="Proteomes" id="UP000483820"/>
    </source>
</evidence>
<dbReference type="EMBL" id="WUAV01000002">
    <property type="protein sequence ID" value="KAF1764406.1"/>
    <property type="molecule type" value="Genomic_DNA"/>
</dbReference>
<dbReference type="AlphaFoldDB" id="A0A6A5HC43"/>
<feature type="transmembrane region" description="Helical" evidence="5">
    <location>
        <begin position="63"/>
        <end position="91"/>
    </location>
</feature>
<dbReference type="PANTHER" id="PTHR47521">
    <property type="entry name" value="SERPENTINE RECEPTOR, CLASS E (EPSILON)-RELATED"/>
    <property type="match status" value="1"/>
</dbReference>
<evidence type="ECO:0000256" key="3">
    <source>
        <dbReference type="ARBA" id="ARBA00022989"/>
    </source>
</evidence>
<organism evidence="7 8">
    <name type="scientific">Caenorhabditis remanei</name>
    <name type="common">Caenorhabditis vulgaris</name>
    <dbReference type="NCBI Taxonomy" id="31234"/>
    <lineage>
        <taxon>Eukaryota</taxon>
        <taxon>Metazoa</taxon>
        <taxon>Ecdysozoa</taxon>
        <taxon>Nematoda</taxon>
        <taxon>Chromadorea</taxon>
        <taxon>Rhabditida</taxon>
        <taxon>Rhabditina</taxon>
        <taxon>Rhabditomorpha</taxon>
        <taxon>Rhabditoidea</taxon>
        <taxon>Rhabditidae</taxon>
        <taxon>Peloderinae</taxon>
        <taxon>Caenorhabditis</taxon>
    </lineage>
</organism>
<dbReference type="InterPro" id="IPR019408">
    <property type="entry name" value="7TM_GPCR_serpentine_rcpt_Srab"/>
</dbReference>
<feature type="transmembrane region" description="Helical" evidence="5">
    <location>
        <begin position="244"/>
        <end position="271"/>
    </location>
</feature>
<feature type="transmembrane region" description="Helical" evidence="5">
    <location>
        <begin position="146"/>
        <end position="166"/>
    </location>
</feature>
<evidence type="ECO:0000259" key="6">
    <source>
        <dbReference type="PROSITE" id="PS50262"/>
    </source>
</evidence>
<keyword evidence="2 5" id="KW-0812">Transmembrane</keyword>
<dbReference type="SUPFAM" id="SSF81321">
    <property type="entry name" value="Family A G protein-coupled receptor-like"/>
    <property type="match status" value="1"/>
</dbReference>
<dbReference type="CTD" id="9803587"/>
<feature type="transmembrane region" description="Helical" evidence="5">
    <location>
        <begin position="111"/>
        <end position="134"/>
    </location>
</feature>